<reference evidence="3" key="1">
    <citation type="journal article" date="2014" name="Genome Announc.">
        <title>Genome sequence of the yeast Cyberlindnera fabianii (Hansenula fabianii).</title>
        <authorList>
            <person name="Freel K.C."/>
            <person name="Sarilar V."/>
            <person name="Neuveglise C."/>
            <person name="Devillers H."/>
            <person name="Friedrich A."/>
            <person name="Schacherer J."/>
        </authorList>
    </citation>
    <scope>NUCLEOTIDE SEQUENCE</scope>
    <source>
        <strain evidence="3">YJS4271</strain>
    </source>
</reference>
<dbReference type="OrthoDB" id="6365676at2759"/>
<feature type="region of interest" description="Disordered" evidence="1">
    <location>
        <begin position="160"/>
        <end position="267"/>
    </location>
</feature>
<accession>A0A061B6T3</accession>
<feature type="region of interest" description="Disordered" evidence="1">
    <location>
        <begin position="751"/>
        <end position="804"/>
    </location>
</feature>
<proteinExistence type="predicted"/>
<name>A0A061B6T3_CYBFA</name>
<feature type="compositionally biased region" description="Low complexity" evidence="1">
    <location>
        <begin position="398"/>
        <end position="407"/>
    </location>
</feature>
<evidence type="ECO:0000313" key="3">
    <source>
        <dbReference type="EMBL" id="CDR45086.1"/>
    </source>
</evidence>
<feature type="compositionally biased region" description="Polar residues" evidence="1">
    <location>
        <begin position="45"/>
        <end position="69"/>
    </location>
</feature>
<dbReference type="EMBL" id="LK052901">
    <property type="protein sequence ID" value="CDR45086.1"/>
    <property type="molecule type" value="Genomic_DNA"/>
</dbReference>
<evidence type="ECO:0000259" key="2">
    <source>
        <dbReference type="Pfam" id="PF10407"/>
    </source>
</evidence>
<feature type="compositionally biased region" description="Acidic residues" evidence="1">
    <location>
        <begin position="613"/>
        <end position="623"/>
    </location>
</feature>
<feature type="compositionally biased region" description="Low complexity" evidence="1">
    <location>
        <begin position="1028"/>
        <end position="1040"/>
    </location>
</feature>
<feature type="compositionally biased region" description="Basic and acidic residues" evidence="1">
    <location>
        <begin position="889"/>
        <end position="904"/>
    </location>
</feature>
<feature type="region of interest" description="Disordered" evidence="1">
    <location>
        <begin position="596"/>
        <end position="698"/>
    </location>
</feature>
<dbReference type="InterPro" id="IPR043185">
    <property type="entry name" value="Net1/Tof2"/>
</dbReference>
<dbReference type="PANTHER" id="PTHR28196:SF1">
    <property type="entry name" value="NUCLEOLAR PROTEIN NET1-RELATED"/>
    <property type="match status" value="1"/>
</dbReference>
<dbReference type="AlphaFoldDB" id="A0A061B6T3"/>
<feature type="compositionally biased region" description="Polar residues" evidence="1">
    <location>
        <begin position="361"/>
        <end position="370"/>
    </location>
</feature>
<organism evidence="3">
    <name type="scientific">Cyberlindnera fabianii</name>
    <name type="common">Yeast</name>
    <name type="synonym">Hansenula fabianii</name>
    <dbReference type="NCBI Taxonomy" id="36022"/>
    <lineage>
        <taxon>Eukaryota</taxon>
        <taxon>Fungi</taxon>
        <taxon>Dikarya</taxon>
        <taxon>Ascomycota</taxon>
        <taxon>Saccharomycotina</taxon>
        <taxon>Saccharomycetes</taxon>
        <taxon>Phaffomycetales</taxon>
        <taxon>Phaffomycetaceae</taxon>
        <taxon>Cyberlindnera</taxon>
    </lineage>
</organism>
<evidence type="ECO:0000256" key="1">
    <source>
        <dbReference type="SAM" id="MobiDB-lite"/>
    </source>
</evidence>
<feature type="compositionally biased region" description="Low complexity" evidence="1">
    <location>
        <begin position="913"/>
        <end position="949"/>
    </location>
</feature>
<feature type="compositionally biased region" description="Acidic residues" evidence="1">
    <location>
        <begin position="1087"/>
        <end position="1096"/>
    </location>
</feature>
<feature type="domain" description="Nucleolar protein Dnt1-like N-terminal" evidence="2">
    <location>
        <begin position="76"/>
        <end position="144"/>
    </location>
</feature>
<feature type="compositionally biased region" description="Basic and acidic residues" evidence="1">
    <location>
        <begin position="991"/>
        <end position="1006"/>
    </location>
</feature>
<dbReference type="GO" id="GO:0000183">
    <property type="term" value="P:rDNA heterochromatin formation"/>
    <property type="evidence" value="ECO:0007669"/>
    <property type="project" value="InterPro"/>
</dbReference>
<feature type="compositionally biased region" description="Basic and acidic residues" evidence="1">
    <location>
        <begin position="243"/>
        <end position="252"/>
    </location>
</feature>
<feature type="compositionally biased region" description="Polar residues" evidence="1">
    <location>
        <begin position="1007"/>
        <end position="1017"/>
    </location>
</feature>
<feature type="compositionally biased region" description="Acidic residues" evidence="1">
    <location>
        <begin position="950"/>
        <end position="968"/>
    </location>
</feature>
<feature type="compositionally biased region" description="Basic and acidic residues" evidence="1">
    <location>
        <begin position="184"/>
        <end position="198"/>
    </location>
</feature>
<sequence>MKLQVVLVPPSALKERTKPRNAGPVGRAQAAWGHGVPSSPYVRDISTSTPNPNSSLMNPQATNSQIISSPEPSSLRKFLHITQKHKTLLTIAGEISDRFSKLYPEEEPLSILKLQDSQECDLDPDYTAGDVFDYDNIVRVLLSREIKSYEDSILDLESEVNSHGKRPASQNSSILNIPKKRASSRREPIWGEANDSRRSTPLSNQIFPDDSMLDADKTTNKSHRNISINGQDSDLSLPPPEDDNTRYLDPKKQKPTPGSPLPSSKRITSGMLVAPEPQLKDAAERTLQEQEIQEKITQKIIPSKKSPEEQAKSSPSLKDILAKRDTSVNRKNFFSDDSDDEEENGKDGKSSISLLPALDKNTPSKASATKNGEELTPDSVKKTTAITQGKSETSSPVKKPTAAQTKAQEAKASQETKALQEKEEAKKASELKKEAEAKKKEEEKKNAEFKKEAAKKAEELKRAEELKKAEELKEAEEEKQRMAKEEEKAAELKRLEAKKAEALKSIAPVSETPVKTISPKASQESTVAPVGYKEPWFSKGDLNRMIITGKVTPALKDKLANHSKVKKPLPQRFTRKFVVDLGTHLFQLQFTGESVPAPVESATPSRKCSPGPESDDDDDEAMVDADQALSPQTEEAIVKPDPSPAKAGAITTTTTTTSAEDLTPSHTTTTTEDTKQAAGGPSTPASSQRGKYHYSKDSKYYDPNLILPDILSFEDVPLLEKHNKAIMEASDDDAVMAAKKSRTRYIYNSKRRVERRLDSAAKAADTPSKNATKSQRAATQEKAKKQEQANPTADEMLSKLIVPSTEVTKDVSTADLFQKARDELVAKKERLAKDAESVKLAQKSVAENGTPSAKKVAKLVEKKPQQVTDSSDESDSENYDSALDTIDGANKKDAEKKAGEKTVKAENILTTTSSSSSDENSSSDSSSGSSSRSSSDSASESSSDSGSGSDSDDDDDDEDDDDSSSDEESSVKKPRIVNTPKSFSQPPSSKLDLRKATLSKTLDEKLPSSQPSPSTATNDLKSSKKSNRLSLSSLSDLASRGVPDVQDSLTPKSERKVNLSRQPLSNDGSDSSDSSDDDDSSSGSDSDGSDDSDDEQPSGSQKFINAKAAKDLLGKGATKAKSKRVSSAFKDLMKDAAKTSKK</sequence>
<feature type="compositionally biased region" description="Basic and acidic residues" evidence="1">
    <location>
        <begin position="408"/>
        <end position="485"/>
    </location>
</feature>
<protein>
    <submittedName>
        <fullName evidence="3">CYFA0S16e01948g1_1</fullName>
    </submittedName>
</protein>
<dbReference type="Pfam" id="PF10407">
    <property type="entry name" value="Cytokin_check_N"/>
    <property type="match status" value="1"/>
</dbReference>
<feature type="region of interest" description="Disordered" evidence="1">
    <location>
        <begin position="832"/>
        <end position="1126"/>
    </location>
</feature>
<feature type="region of interest" description="Disordered" evidence="1">
    <location>
        <begin position="12"/>
        <end position="69"/>
    </location>
</feature>
<feature type="compositionally biased region" description="Polar residues" evidence="1">
    <location>
        <begin position="767"/>
        <end position="778"/>
    </location>
</feature>
<feature type="compositionally biased region" description="Polar residues" evidence="1">
    <location>
        <begin position="382"/>
        <end position="396"/>
    </location>
</feature>
<gene>
    <name evidence="3" type="ORF">CYFA0S_16e01948g</name>
</gene>
<feature type="compositionally biased region" description="Polar residues" evidence="1">
    <location>
        <begin position="979"/>
        <end position="988"/>
    </location>
</feature>
<dbReference type="InterPro" id="IPR018844">
    <property type="entry name" value="Dnt1-like_N"/>
</dbReference>
<dbReference type="VEuPathDB" id="FungiDB:BON22_1368"/>
<feature type="region of interest" description="Disordered" evidence="1">
    <location>
        <begin position="295"/>
        <end position="485"/>
    </location>
</feature>
<dbReference type="PANTHER" id="PTHR28196">
    <property type="entry name" value="NUCLEOLAR PROTEIN NET1-RELATED"/>
    <property type="match status" value="1"/>
</dbReference>